<evidence type="ECO:0000313" key="4">
    <source>
        <dbReference type="EMBL" id="PZP33895.1"/>
    </source>
</evidence>
<dbReference type="PROSITE" id="PS50110">
    <property type="entry name" value="RESPONSE_REGULATORY"/>
    <property type="match status" value="1"/>
</dbReference>
<dbReference type="InterPro" id="IPR011006">
    <property type="entry name" value="CheY-like_superfamily"/>
</dbReference>
<feature type="domain" description="Response regulatory" evidence="3">
    <location>
        <begin position="5"/>
        <end position="120"/>
    </location>
</feature>
<dbReference type="PANTHER" id="PTHR44591:SF3">
    <property type="entry name" value="RESPONSE REGULATORY DOMAIN-CONTAINING PROTEIN"/>
    <property type="match status" value="1"/>
</dbReference>
<dbReference type="PANTHER" id="PTHR44591">
    <property type="entry name" value="STRESS RESPONSE REGULATOR PROTEIN 1"/>
    <property type="match status" value="1"/>
</dbReference>
<dbReference type="InterPro" id="IPR001789">
    <property type="entry name" value="Sig_transdc_resp-reg_receiver"/>
</dbReference>
<feature type="modified residue" description="4-aspartylphosphate" evidence="2">
    <location>
        <position position="55"/>
    </location>
</feature>
<accession>A0A2W5DPR5</accession>
<organism evidence="4 5">
    <name type="scientific">Roseateles depolymerans</name>
    <dbReference type="NCBI Taxonomy" id="76731"/>
    <lineage>
        <taxon>Bacteria</taxon>
        <taxon>Pseudomonadati</taxon>
        <taxon>Pseudomonadota</taxon>
        <taxon>Betaproteobacteria</taxon>
        <taxon>Burkholderiales</taxon>
        <taxon>Sphaerotilaceae</taxon>
        <taxon>Roseateles</taxon>
    </lineage>
</organism>
<dbReference type="SMART" id="SM00448">
    <property type="entry name" value="REC"/>
    <property type="match status" value="1"/>
</dbReference>
<gene>
    <name evidence="4" type="ORF">DI603_07390</name>
</gene>
<name>A0A2W5DPR5_9BURK</name>
<evidence type="ECO:0000256" key="1">
    <source>
        <dbReference type="ARBA" id="ARBA00022553"/>
    </source>
</evidence>
<dbReference type="EMBL" id="QFOD01000005">
    <property type="protein sequence ID" value="PZP33895.1"/>
    <property type="molecule type" value="Genomic_DNA"/>
</dbReference>
<dbReference type="Proteomes" id="UP000249633">
    <property type="component" value="Unassembled WGS sequence"/>
</dbReference>
<dbReference type="SUPFAM" id="SSF52172">
    <property type="entry name" value="CheY-like"/>
    <property type="match status" value="1"/>
</dbReference>
<dbReference type="Pfam" id="PF00072">
    <property type="entry name" value="Response_reg"/>
    <property type="match status" value="1"/>
</dbReference>
<reference evidence="4 5" key="1">
    <citation type="submission" date="2017-08" db="EMBL/GenBank/DDBJ databases">
        <title>Infants hospitalized years apart are colonized by the same room-sourced microbial strains.</title>
        <authorList>
            <person name="Brooks B."/>
            <person name="Olm M.R."/>
            <person name="Firek B.A."/>
            <person name="Baker R."/>
            <person name="Thomas B.C."/>
            <person name="Morowitz M.J."/>
            <person name="Banfield J.F."/>
        </authorList>
    </citation>
    <scope>NUCLEOTIDE SEQUENCE [LARGE SCALE GENOMIC DNA]</scope>
    <source>
        <strain evidence="4">S2_012_000_R2_81</strain>
    </source>
</reference>
<evidence type="ECO:0000256" key="2">
    <source>
        <dbReference type="PROSITE-ProRule" id="PRU00169"/>
    </source>
</evidence>
<comment type="caution">
    <text evidence="4">The sequence shown here is derived from an EMBL/GenBank/DDBJ whole genome shotgun (WGS) entry which is preliminary data.</text>
</comment>
<dbReference type="InterPro" id="IPR050595">
    <property type="entry name" value="Bact_response_regulator"/>
</dbReference>
<proteinExistence type="predicted"/>
<dbReference type="Gene3D" id="3.40.50.2300">
    <property type="match status" value="1"/>
</dbReference>
<protein>
    <submittedName>
        <fullName evidence="4">Response regulator</fullName>
    </submittedName>
</protein>
<dbReference type="AlphaFoldDB" id="A0A2W5DPR5"/>
<keyword evidence="1 2" id="KW-0597">Phosphoprotein</keyword>
<sequence>MSAFVVLYVEDDPVNAQLMQSIAALRPGCELRVAASGGQARVAVQDERFDLLLCDQHLPDADGSALLAELRALGLTAPALLVTAESADEAERLAQQHGFDGCWTKPLDVHAVLREFERWQALRR</sequence>
<evidence type="ECO:0000259" key="3">
    <source>
        <dbReference type="PROSITE" id="PS50110"/>
    </source>
</evidence>
<dbReference type="CDD" id="cd00156">
    <property type="entry name" value="REC"/>
    <property type="match status" value="1"/>
</dbReference>
<dbReference type="GO" id="GO:0000160">
    <property type="term" value="P:phosphorelay signal transduction system"/>
    <property type="evidence" value="ECO:0007669"/>
    <property type="project" value="InterPro"/>
</dbReference>
<evidence type="ECO:0000313" key="5">
    <source>
        <dbReference type="Proteomes" id="UP000249633"/>
    </source>
</evidence>